<sequence length="88" mass="9563">MLRRHRSTDPTDRHLSVDLGPYLGFDHPDPECYAAEPLGFLCNVAGSMRVWPLPCGDRRLAPAVGQADPEFPFQLLAAVGEASNFPAG</sequence>
<dbReference type="AlphaFoldDB" id="A0A066YZ61"/>
<dbReference type="RefSeq" id="WP_051652825.1">
    <property type="nucleotide sequence ID" value="NZ_KK853997.1"/>
</dbReference>
<name>A0A066YZ61_9ACTN</name>
<accession>A0A066YZ61</accession>
<dbReference type="HOGENOM" id="CLU_2464930_0_0_11"/>
<dbReference type="EMBL" id="JNBY01000053">
    <property type="protein sequence ID" value="KDN86833.1"/>
    <property type="molecule type" value="Genomic_DNA"/>
</dbReference>
<reference evidence="1 2" key="1">
    <citation type="submission" date="2014-05" db="EMBL/GenBank/DDBJ databases">
        <title>Draft Genome Sequence of Kitasatospora cheerisanensis KCTC 2395.</title>
        <authorList>
            <person name="Nam D.H."/>
        </authorList>
    </citation>
    <scope>NUCLEOTIDE SEQUENCE [LARGE SCALE GENOMIC DNA]</scope>
    <source>
        <strain evidence="1 2">KCTC 2395</strain>
    </source>
</reference>
<dbReference type="Proteomes" id="UP000027178">
    <property type="component" value="Unassembled WGS sequence"/>
</dbReference>
<comment type="caution">
    <text evidence="1">The sequence shown here is derived from an EMBL/GenBank/DDBJ whole genome shotgun (WGS) entry which is preliminary data.</text>
</comment>
<organism evidence="1 2">
    <name type="scientific">Kitasatospora cheerisanensis KCTC 2395</name>
    <dbReference type="NCBI Taxonomy" id="1348663"/>
    <lineage>
        <taxon>Bacteria</taxon>
        <taxon>Bacillati</taxon>
        <taxon>Actinomycetota</taxon>
        <taxon>Actinomycetes</taxon>
        <taxon>Kitasatosporales</taxon>
        <taxon>Streptomycetaceae</taxon>
        <taxon>Kitasatospora</taxon>
    </lineage>
</organism>
<dbReference type="OrthoDB" id="3478947at2"/>
<protein>
    <submittedName>
        <fullName evidence="1">Uncharacterized protein</fullName>
    </submittedName>
</protein>
<keyword evidence="2" id="KW-1185">Reference proteome</keyword>
<gene>
    <name evidence="1" type="ORF">KCH_14630</name>
</gene>
<evidence type="ECO:0000313" key="1">
    <source>
        <dbReference type="EMBL" id="KDN86833.1"/>
    </source>
</evidence>
<proteinExistence type="predicted"/>
<evidence type="ECO:0000313" key="2">
    <source>
        <dbReference type="Proteomes" id="UP000027178"/>
    </source>
</evidence>
<dbReference type="PATRIC" id="fig|1348663.4.peg.1405"/>